<reference evidence="2 3" key="1">
    <citation type="submission" date="2016-03" db="EMBL/GenBank/DDBJ databases">
        <authorList>
            <person name="Ploux O."/>
        </authorList>
    </citation>
    <scope>NUCLEOTIDE SEQUENCE [LARGE SCALE GENOMIC DNA]</scope>
    <source>
        <strain evidence="2 3">R0</strain>
    </source>
</reference>
<dbReference type="AlphaFoldDB" id="A0A150WHR7"/>
<evidence type="ECO:0000313" key="2">
    <source>
        <dbReference type="EMBL" id="KYG63087.1"/>
    </source>
</evidence>
<sequence length="69" mass="7431">MLWARLPGSVAAVAESHGSRHRGAGKGPAAQEAKQPLQRKNLVRMTYLTSNSAEGSKRSLKALAKNYLI</sequence>
<comment type="caution">
    <text evidence="2">The sequence shown here is derived from an EMBL/GenBank/DDBJ whole genome shotgun (WGS) entry which is preliminary data.</text>
</comment>
<dbReference type="Proteomes" id="UP000075320">
    <property type="component" value="Unassembled WGS sequence"/>
</dbReference>
<organism evidence="2 3">
    <name type="scientific">Bdellovibrio bacteriovorus</name>
    <dbReference type="NCBI Taxonomy" id="959"/>
    <lineage>
        <taxon>Bacteria</taxon>
        <taxon>Pseudomonadati</taxon>
        <taxon>Bdellovibrionota</taxon>
        <taxon>Bdellovibrionia</taxon>
        <taxon>Bdellovibrionales</taxon>
        <taxon>Pseudobdellovibrionaceae</taxon>
        <taxon>Bdellovibrio</taxon>
    </lineage>
</organism>
<evidence type="ECO:0000313" key="3">
    <source>
        <dbReference type="Proteomes" id="UP000075320"/>
    </source>
</evidence>
<protein>
    <submittedName>
        <fullName evidence="2">Uncharacterized protein</fullName>
    </submittedName>
</protein>
<gene>
    <name evidence="2" type="ORF">AZI86_15315</name>
</gene>
<name>A0A150WHR7_BDEBC</name>
<dbReference type="EMBL" id="LUKE01000004">
    <property type="protein sequence ID" value="KYG63087.1"/>
    <property type="molecule type" value="Genomic_DNA"/>
</dbReference>
<accession>A0A150WHR7</accession>
<evidence type="ECO:0000256" key="1">
    <source>
        <dbReference type="SAM" id="MobiDB-lite"/>
    </source>
</evidence>
<feature type="region of interest" description="Disordered" evidence="1">
    <location>
        <begin position="14"/>
        <end position="41"/>
    </location>
</feature>
<proteinExistence type="predicted"/>
<keyword evidence="3" id="KW-1185">Reference proteome</keyword>